<reference evidence="1" key="1">
    <citation type="journal article" date="2018" name="PLoS Negl. Trop. Dis.">
        <title>An insight into the salivary gland and fat body transcriptome of Panstrongylus lignarius (Hemiptera: Heteroptera), the main vector of Chagas disease in Peru.</title>
        <authorList>
            <person name="Nevoa J.C."/>
            <person name="Mendes M.T."/>
            <person name="da Silva M.V."/>
            <person name="Soares S.C."/>
            <person name="Oliveira C.J.F."/>
            <person name="Ribeiro J.M.C."/>
        </authorList>
    </citation>
    <scope>NUCLEOTIDE SEQUENCE</scope>
</reference>
<dbReference type="EMBL" id="GFTR01001465">
    <property type="protein sequence ID" value="JAW14961.1"/>
    <property type="molecule type" value="Transcribed_RNA"/>
</dbReference>
<evidence type="ECO:0000313" key="1">
    <source>
        <dbReference type="EMBL" id="JAW14961.1"/>
    </source>
</evidence>
<organism evidence="1">
    <name type="scientific">Panstrongylus lignarius</name>
    <dbReference type="NCBI Taxonomy" id="156445"/>
    <lineage>
        <taxon>Eukaryota</taxon>
        <taxon>Metazoa</taxon>
        <taxon>Ecdysozoa</taxon>
        <taxon>Arthropoda</taxon>
        <taxon>Hexapoda</taxon>
        <taxon>Insecta</taxon>
        <taxon>Pterygota</taxon>
        <taxon>Neoptera</taxon>
        <taxon>Paraneoptera</taxon>
        <taxon>Hemiptera</taxon>
        <taxon>Heteroptera</taxon>
        <taxon>Panheteroptera</taxon>
        <taxon>Cimicomorpha</taxon>
        <taxon>Reduviidae</taxon>
        <taxon>Triatominae</taxon>
        <taxon>Panstrongylus</taxon>
    </lineage>
</organism>
<name>A0A224Y380_9HEMI</name>
<dbReference type="AlphaFoldDB" id="A0A224Y380"/>
<accession>A0A224Y380</accession>
<proteinExistence type="predicted"/>
<sequence>MSLIFFSVLSNQSTTGLSLSWNSLATPIACSKALILVSAFSVRSSNLSANDRRLRSIPALSAASQSAATSRPIATKELIEPCLSNSIFFKNFCSCS</sequence>
<protein>
    <submittedName>
        <fullName evidence="1">Uncharacterized protein</fullName>
    </submittedName>
</protein>